<dbReference type="InterPro" id="IPR000917">
    <property type="entry name" value="Sulfatase_N"/>
</dbReference>
<protein>
    <submittedName>
        <fullName evidence="4">Sulfatase family protein</fullName>
    </submittedName>
</protein>
<sequence>MPYTYNFLWKDGIKFFNHQAAGCDCTPGRSTMVTGLYTHQTFMFLTRGIKNLNAPSPQAALDPRFPTYGKFLRKLQYETPYVGKWHLSNSSFDSNAPLNYLEDYGFDALTTPDPVGGPGEGLGGVPPSHQHGSVTPNDSLIAAQAIGWLRNYVTQQSADDGQDSGQGKGHAERAGEFCLSVNFVNPHDKQFFWAGIEADRYNALFEGTGLTPAIAYGVNIVQQVTPPDFDYDLPANWESTKELAAKPKLQRYFRAWSDVIWGGISDDKTETGFKVVKSSGDGPYGQDDQGAAIGPFEYWIKAQNVYTQTILEVDRQIGQFLGNIPSDVLANSVVIFTSDHGEYSSAHGLQGKGGGVYKESVHVPLIVRDFTGRYAAAPEIPRTQLTSSIDLVPFYLSLASGGMDWLEDTTLEALYGSRANLFGILSDPAAPGRGYALHTTDELYANLDDYWLAPEHVVGIVTETGKLGTYSFWKRNDVTPQPEGMEYEYYSYLTERGKLELDSHPDSPEAEVLKKLLLDKLVPDELQKPLPLEYAEAQHDARTSYWNYVERFQNARLEIPTWCYG</sequence>
<dbReference type="PANTHER" id="PTHR42693">
    <property type="entry name" value="ARYLSULFATASE FAMILY MEMBER"/>
    <property type="match status" value="1"/>
</dbReference>
<name>A0A512DYI2_9PROT</name>
<reference evidence="4 5" key="1">
    <citation type="submission" date="2019-07" db="EMBL/GenBank/DDBJ databases">
        <title>Whole genome shotgun sequence of Skermanella aerolata NBRC 106429.</title>
        <authorList>
            <person name="Hosoyama A."/>
            <person name="Uohara A."/>
            <person name="Ohji S."/>
            <person name="Ichikawa N."/>
        </authorList>
    </citation>
    <scope>NUCLEOTIDE SEQUENCE [LARGE SCALE GENOMIC DNA]</scope>
    <source>
        <strain evidence="4 5">NBRC 106429</strain>
    </source>
</reference>
<comment type="caution">
    <text evidence="4">The sequence shown here is derived from an EMBL/GenBank/DDBJ whole genome shotgun (WGS) entry which is preliminary data.</text>
</comment>
<dbReference type="EMBL" id="BJYZ01000029">
    <property type="protein sequence ID" value="GEO41547.1"/>
    <property type="molecule type" value="Genomic_DNA"/>
</dbReference>
<dbReference type="PANTHER" id="PTHR42693:SF53">
    <property type="entry name" value="ENDO-4-O-SULFATASE"/>
    <property type="match status" value="1"/>
</dbReference>
<proteinExistence type="inferred from homology"/>
<dbReference type="Proteomes" id="UP000321523">
    <property type="component" value="Unassembled WGS sequence"/>
</dbReference>
<dbReference type="Pfam" id="PF00884">
    <property type="entry name" value="Sulfatase"/>
    <property type="match status" value="1"/>
</dbReference>
<keyword evidence="5" id="KW-1185">Reference proteome</keyword>
<keyword evidence="2" id="KW-0378">Hydrolase</keyword>
<feature type="domain" description="Sulfatase N-terminal" evidence="3">
    <location>
        <begin position="8"/>
        <end position="399"/>
    </location>
</feature>
<gene>
    <name evidence="4" type="ORF">SAE02_56950</name>
</gene>
<dbReference type="InterPro" id="IPR017850">
    <property type="entry name" value="Alkaline_phosphatase_core_sf"/>
</dbReference>
<evidence type="ECO:0000256" key="2">
    <source>
        <dbReference type="ARBA" id="ARBA00022801"/>
    </source>
</evidence>
<comment type="similarity">
    <text evidence="1">Belongs to the sulfatase family.</text>
</comment>
<dbReference type="AlphaFoldDB" id="A0A512DYI2"/>
<organism evidence="4 5">
    <name type="scientific">Skermanella aerolata</name>
    <dbReference type="NCBI Taxonomy" id="393310"/>
    <lineage>
        <taxon>Bacteria</taxon>
        <taxon>Pseudomonadati</taxon>
        <taxon>Pseudomonadota</taxon>
        <taxon>Alphaproteobacteria</taxon>
        <taxon>Rhodospirillales</taxon>
        <taxon>Azospirillaceae</taxon>
        <taxon>Skermanella</taxon>
    </lineage>
</organism>
<dbReference type="SUPFAM" id="SSF53649">
    <property type="entry name" value="Alkaline phosphatase-like"/>
    <property type="match status" value="1"/>
</dbReference>
<evidence type="ECO:0000259" key="3">
    <source>
        <dbReference type="Pfam" id="PF00884"/>
    </source>
</evidence>
<evidence type="ECO:0000313" key="4">
    <source>
        <dbReference type="EMBL" id="GEO41547.1"/>
    </source>
</evidence>
<dbReference type="GO" id="GO:0004065">
    <property type="term" value="F:arylsulfatase activity"/>
    <property type="evidence" value="ECO:0007669"/>
    <property type="project" value="TreeGrafter"/>
</dbReference>
<evidence type="ECO:0000256" key="1">
    <source>
        <dbReference type="ARBA" id="ARBA00008779"/>
    </source>
</evidence>
<dbReference type="InterPro" id="IPR050738">
    <property type="entry name" value="Sulfatase"/>
</dbReference>
<evidence type="ECO:0000313" key="5">
    <source>
        <dbReference type="Proteomes" id="UP000321523"/>
    </source>
</evidence>
<dbReference type="Gene3D" id="3.40.720.10">
    <property type="entry name" value="Alkaline Phosphatase, subunit A"/>
    <property type="match status" value="1"/>
</dbReference>
<accession>A0A512DYI2</accession>